<reference evidence="3 4" key="1">
    <citation type="journal article" date="2020" name="Nature">
        <title>Bacterial chemolithoautotrophy via manganese oxidation.</title>
        <authorList>
            <person name="Yu H."/>
            <person name="Leadbetter J.R."/>
        </authorList>
    </citation>
    <scope>NUCLEOTIDE SEQUENCE [LARGE SCALE GENOMIC DNA]</scope>
    <source>
        <strain evidence="3 4">Mn-1</strain>
    </source>
</reference>
<sequence>MNIAIYKKTGCPWAAAVAAFLKAQDIPFEERDMTQNPDFKREVEEKSGQSKSPTLIIDGEVLPNASVEQVFEVLQKKK</sequence>
<dbReference type="PROSITE" id="PS50404">
    <property type="entry name" value="GST_NTER"/>
    <property type="match status" value="1"/>
</dbReference>
<dbReference type="InterPro" id="IPR002109">
    <property type="entry name" value="Glutaredoxin"/>
</dbReference>
<organism evidence="3 4">
    <name type="scientific">Candidatus Manganitrophus noduliformans</name>
    <dbReference type="NCBI Taxonomy" id="2606439"/>
    <lineage>
        <taxon>Bacteria</taxon>
        <taxon>Pseudomonadati</taxon>
        <taxon>Nitrospirota</taxon>
        <taxon>Nitrospiria</taxon>
        <taxon>Candidatus Troglogloeales</taxon>
        <taxon>Candidatus Manganitrophaceae</taxon>
        <taxon>Candidatus Manganitrophus</taxon>
    </lineage>
</organism>
<dbReference type="SUPFAM" id="SSF52833">
    <property type="entry name" value="Thioredoxin-like"/>
    <property type="match status" value="1"/>
</dbReference>
<evidence type="ECO:0000256" key="1">
    <source>
        <dbReference type="SAM" id="MobiDB-lite"/>
    </source>
</evidence>
<dbReference type="AlphaFoldDB" id="A0A7X6DS47"/>
<name>A0A7X6DS47_9BACT</name>
<evidence type="ECO:0000313" key="3">
    <source>
        <dbReference type="EMBL" id="NKE72232.1"/>
    </source>
</evidence>
<feature type="domain" description="GST N-terminal" evidence="2">
    <location>
        <begin position="1"/>
        <end position="78"/>
    </location>
</feature>
<evidence type="ECO:0000313" key="4">
    <source>
        <dbReference type="Proteomes" id="UP000534783"/>
    </source>
</evidence>
<gene>
    <name evidence="3" type="ORF">MNODULE_15895</name>
</gene>
<dbReference type="Gene3D" id="3.40.30.10">
    <property type="entry name" value="Glutaredoxin"/>
    <property type="match status" value="1"/>
</dbReference>
<dbReference type="Pfam" id="PF00462">
    <property type="entry name" value="Glutaredoxin"/>
    <property type="match status" value="1"/>
</dbReference>
<dbReference type="EMBL" id="VTOW01000003">
    <property type="protein sequence ID" value="NKE72232.1"/>
    <property type="molecule type" value="Genomic_DNA"/>
</dbReference>
<feature type="region of interest" description="Disordered" evidence="1">
    <location>
        <begin position="31"/>
        <end position="55"/>
    </location>
</feature>
<feature type="compositionally biased region" description="Basic and acidic residues" evidence="1">
    <location>
        <begin position="31"/>
        <end position="48"/>
    </location>
</feature>
<dbReference type="PROSITE" id="PS51354">
    <property type="entry name" value="GLUTAREDOXIN_2"/>
    <property type="match status" value="1"/>
</dbReference>
<proteinExistence type="predicted"/>
<dbReference type="Proteomes" id="UP000534783">
    <property type="component" value="Unassembled WGS sequence"/>
</dbReference>
<keyword evidence="4" id="KW-1185">Reference proteome</keyword>
<evidence type="ECO:0000259" key="2">
    <source>
        <dbReference type="PROSITE" id="PS50404"/>
    </source>
</evidence>
<comment type="caution">
    <text evidence="3">The sequence shown here is derived from an EMBL/GenBank/DDBJ whole genome shotgun (WGS) entry which is preliminary data.</text>
</comment>
<dbReference type="InterPro" id="IPR036249">
    <property type="entry name" value="Thioredoxin-like_sf"/>
</dbReference>
<protein>
    <submittedName>
        <fullName evidence="3">Glutaredoxin family protein</fullName>
    </submittedName>
</protein>
<dbReference type="RefSeq" id="WP_168061703.1">
    <property type="nucleotide sequence ID" value="NZ_VTOW01000003.1"/>
</dbReference>
<dbReference type="CDD" id="cd02976">
    <property type="entry name" value="NrdH"/>
    <property type="match status" value="1"/>
</dbReference>
<dbReference type="InterPro" id="IPR004045">
    <property type="entry name" value="Glutathione_S-Trfase_N"/>
</dbReference>
<accession>A0A7X6DS47</accession>